<evidence type="ECO:0000256" key="16">
    <source>
        <dbReference type="ARBA" id="ARBA00023288"/>
    </source>
</evidence>
<dbReference type="Proteomes" id="UP001159042">
    <property type="component" value="Unassembled WGS sequence"/>
</dbReference>
<accession>A0AAV8W4R9</accession>
<dbReference type="GO" id="GO:0006508">
    <property type="term" value="P:proteolysis"/>
    <property type="evidence" value="ECO:0007669"/>
    <property type="project" value="UniProtKB-KW"/>
</dbReference>
<dbReference type="InterPro" id="IPR042097">
    <property type="entry name" value="Aminopeptidase_N-like_N_sf"/>
</dbReference>
<dbReference type="InterPro" id="IPR014782">
    <property type="entry name" value="Peptidase_M1_dom"/>
</dbReference>
<dbReference type="GO" id="GO:0008270">
    <property type="term" value="F:zinc ion binding"/>
    <property type="evidence" value="ECO:0007669"/>
    <property type="project" value="UniProtKB-UniRule"/>
</dbReference>
<evidence type="ECO:0000256" key="4">
    <source>
        <dbReference type="ARBA" id="ARBA00022438"/>
    </source>
</evidence>
<proteinExistence type="inferred from homology"/>
<dbReference type="InterPro" id="IPR001930">
    <property type="entry name" value="Peptidase_M1"/>
</dbReference>
<dbReference type="InterPro" id="IPR027268">
    <property type="entry name" value="Peptidase_M4/M1_CTD_sf"/>
</dbReference>
<evidence type="ECO:0000256" key="5">
    <source>
        <dbReference type="ARBA" id="ARBA00022475"/>
    </source>
</evidence>
<keyword evidence="12 20" id="KW-0482">Metalloprotease</keyword>
<dbReference type="Pfam" id="PF01433">
    <property type="entry name" value="Peptidase_M1"/>
    <property type="match status" value="1"/>
</dbReference>
<evidence type="ECO:0000256" key="9">
    <source>
        <dbReference type="ARBA" id="ARBA00022729"/>
    </source>
</evidence>
<dbReference type="GO" id="GO:0070006">
    <property type="term" value="F:metalloaminopeptidase activity"/>
    <property type="evidence" value="ECO:0007669"/>
    <property type="project" value="TreeGrafter"/>
</dbReference>
<dbReference type="EC" id="3.4.11.-" evidence="20"/>
<dbReference type="InterPro" id="IPR024571">
    <property type="entry name" value="ERAP1-like_C_dom"/>
</dbReference>
<dbReference type="GO" id="GO:0043171">
    <property type="term" value="P:peptide catabolic process"/>
    <property type="evidence" value="ECO:0007669"/>
    <property type="project" value="TreeGrafter"/>
</dbReference>
<dbReference type="GO" id="GO:0016285">
    <property type="term" value="F:alanyl aminopeptidase activity"/>
    <property type="evidence" value="ECO:0007669"/>
    <property type="project" value="UniProtKB-EC"/>
</dbReference>
<feature type="active site" description="Proton acceptor" evidence="17">
    <location>
        <position position="337"/>
    </location>
</feature>
<comment type="subcellular location">
    <subcellularLocation>
        <location evidence="2">Cell membrane</location>
        <topology evidence="2">Lipid-anchor</topology>
        <topology evidence="2">GPI-anchor</topology>
    </subcellularLocation>
</comment>
<keyword evidence="14" id="KW-1015">Disulfide bond</keyword>
<dbReference type="PANTHER" id="PTHR11533:SF301">
    <property type="entry name" value="AMINOPEPTIDASE"/>
    <property type="match status" value="1"/>
</dbReference>
<protein>
    <recommendedName>
        <fullName evidence="20">Aminopeptidase</fullName>
        <ecNumber evidence="20">3.4.11.-</ecNumber>
    </recommendedName>
</protein>
<comment type="catalytic activity">
    <reaction evidence="1">
        <text>Release of an N-terminal amino acid, Xaa-|-Yaa- from a peptide, amide or arylamide. Xaa is preferably Ala, but may be most amino acids including Pro (slow action). When a terminal hydrophobic residue is followed by a prolyl residue, the two may be released as an intact Xaa-Pro dipeptide.</text>
        <dbReference type="EC" id="3.4.11.2"/>
    </reaction>
</comment>
<sequence length="937" mass="105395">MASFPLLAFFLAATQLLCVQTQSTNTSVEWRLPSIIRPSNYQLHINVTTDVFSGTGTDFHGMVIITFTTIQTTNTIKLHASHDHLRLNLITIGNTDINQTDYSVDNVTDILTITLSSGTINVNSTYRMIIDFSGTLSTTEMDGFYRSSYETLAGETRYLATTQFQPTSARKAFPCFDEPSFKATFEIYITYPLGYNALSNTPGSLYTNDSVSETFQFELTSVMSTYLIAFVVSDFDCTAGEFIDNVPYQVCARVEANDTRGWALEVGPQLLRSLNTYTDFHYNNSKSKLDQVAVPDFAAGAMENWGLVTYREVYLLWDPVESSNSYKQFVATINAHEFAHFWFGNLVTCDWWSELFLNEGFATYFEYFTTHDVLPSWELDKQYVVDVVQSVLVNDALENALALQSEANSPTEILAKFGRISYYKGGAIFRMVEHIIGSTNFRTGLRNYLSEYQYGTALPENLWLALQSAMNNATAQLPANSLVEVMHNWVKNPGFPLLTVSVHNNEHVDIVQERFLVSGNDTSSRWYVPVSYTTSEDSNKFGNTAPIVWLTPTANASFHLPVSNSSWLVINNQQTGFFRVNYDSSGWNNIRLALQRENFDGIVDLNRAQLVDDLFNLARVNRVQYSTVFSTVQFLVNETSYFPWVPAISGLNFLLNRVGADSQLGQAISLFTLNLLEGVYNNVSFTVHDEDDQIQTLKQVLVLNTACRLGKSSCITAADVFFYFYRATGVRPPKNLRPVVYCNALRYSSDQTDWEFLWDAYTNSTILTEKTALISALGCSRDSALLNRYLNLSITEDSGIRSQDRLSVFNAVYNNNPVGVDVAFEFLINNHDRINEMYLSLNALPNLINGIAGAFTTKEQVERLQQFIETGGLPAEHLPSATIALEAAQANIEWVENFYDHLFDFFFTEPQTDAAPEVLGLHVMVAVLVTFVARLLV</sequence>
<evidence type="ECO:0000259" key="24">
    <source>
        <dbReference type="Pfam" id="PF17900"/>
    </source>
</evidence>
<evidence type="ECO:0000313" key="25">
    <source>
        <dbReference type="EMBL" id="KAJ8921489.1"/>
    </source>
</evidence>
<evidence type="ECO:0000256" key="12">
    <source>
        <dbReference type="ARBA" id="ARBA00023049"/>
    </source>
</evidence>
<dbReference type="FunFam" id="1.10.390.10:FF:000013">
    <property type="entry name" value="Aminopeptidase N"/>
    <property type="match status" value="1"/>
</dbReference>
<keyword evidence="5" id="KW-1003">Cell membrane</keyword>
<evidence type="ECO:0000259" key="22">
    <source>
        <dbReference type="Pfam" id="PF01433"/>
    </source>
</evidence>
<keyword evidence="13" id="KW-0472">Membrane</keyword>
<name>A0AAV8W4R9_9CUCU</name>
<gene>
    <name evidence="25" type="ORF">NQ315_003107</name>
</gene>
<evidence type="ECO:0000256" key="15">
    <source>
        <dbReference type="ARBA" id="ARBA00023180"/>
    </source>
</evidence>
<dbReference type="GO" id="GO:0005615">
    <property type="term" value="C:extracellular space"/>
    <property type="evidence" value="ECO:0007669"/>
    <property type="project" value="TreeGrafter"/>
</dbReference>
<keyword evidence="8 18" id="KW-0479">Metal-binding</keyword>
<feature type="domain" description="ERAP1-like C-terminal" evidence="23">
    <location>
        <begin position="567"/>
        <end position="871"/>
    </location>
</feature>
<dbReference type="AlphaFoldDB" id="A0AAV8W4R9"/>
<dbReference type="FunFam" id="2.60.40.1910:FF:000008">
    <property type="entry name" value="Aminopeptidase"/>
    <property type="match status" value="1"/>
</dbReference>
<dbReference type="Pfam" id="PF17900">
    <property type="entry name" value="Peptidase_M1_N"/>
    <property type="match status" value="1"/>
</dbReference>
<comment type="similarity">
    <text evidence="3 20">Belongs to the peptidase M1 family.</text>
</comment>
<evidence type="ECO:0000256" key="2">
    <source>
        <dbReference type="ARBA" id="ARBA00004609"/>
    </source>
</evidence>
<evidence type="ECO:0000256" key="13">
    <source>
        <dbReference type="ARBA" id="ARBA00023136"/>
    </source>
</evidence>
<dbReference type="InterPro" id="IPR050344">
    <property type="entry name" value="Peptidase_M1_aminopeptidases"/>
</dbReference>
<dbReference type="Gene3D" id="1.25.50.20">
    <property type="match status" value="1"/>
</dbReference>
<evidence type="ECO:0000256" key="20">
    <source>
        <dbReference type="RuleBase" id="RU364040"/>
    </source>
</evidence>
<evidence type="ECO:0000256" key="1">
    <source>
        <dbReference type="ARBA" id="ARBA00000098"/>
    </source>
</evidence>
<keyword evidence="10 20" id="KW-0378">Hydrolase</keyword>
<dbReference type="PANTHER" id="PTHR11533">
    <property type="entry name" value="PROTEASE M1 ZINC METALLOPROTEASE"/>
    <property type="match status" value="1"/>
</dbReference>
<dbReference type="PRINTS" id="PR00756">
    <property type="entry name" value="ALADIPTASE"/>
</dbReference>
<feature type="site" description="Transition state stabilizer" evidence="19">
    <location>
        <position position="422"/>
    </location>
</feature>
<evidence type="ECO:0000256" key="8">
    <source>
        <dbReference type="ARBA" id="ARBA00022723"/>
    </source>
</evidence>
<evidence type="ECO:0000313" key="26">
    <source>
        <dbReference type="Proteomes" id="UP001159042"/>
    </source>
</evidence>
<dbReference type="FunFam" id="1.25.50.20:FF:000001">
    <property type="entry name" value="Aminopeptidase"/>
    <property type="match status" value="1"/>
</dbReference>
<reference evidence="25 26" key="1">
    <citation type="journal article" date="2023" name="Insect Mol. Biol.">
        <title>Genome sequencing provides insights into the evolution of gene families encoding plant cell wall-degrading enzymes in longhorned beetles.</title>
        <authorList>
            <person name="Shin N.R."/>
            <person name="Okamura Y."/>
            <person name="Kirsch R."/>
            <person name="Pauchet Y."/>
        </authorList>
    </citation>
    <scope>NUCLEOTIDE SEQUENCE [LARGE SCALE GENOMIC DNA]</scope>
    <source>
        <strain evidence="25">EAD_L_NR</strain>
    </source>
</reference>
<evidence type="ECO:0000256" key="7">
    <source>
        <dbReference type="ARBA" id="ARBA00022670"/>
    </source>
</evidence>
<evidence type="ECO:0000256" key="18">
    <source>
        <dbReference type="PIRSR" id="PIRSR634016-3"/>
    </source>
</evidence>
<dbReference type="SUPFAM" id="SSF55486">
    <property type="entry name" value="Metalloproteases ('zincins'), catalytic domain"/>
    <property type="match status" value="1"/>
</dbReference>
<keyword evidence="15" id="KW-0325">Glycoprotein</keyword>
<evidence type="ECO:0000256" key="17">
    <source>
        <dbReference type="PIRSR" id="PIRSR634016-1"/>
    </source>
</evidence>
<dbReference type="Gene3D" id="1.10.390.10">
    <property type="entry name" value="Neutral Protease Domain 2"/>
    <property type="match status" value="1"/>
</dbReference>
<dbReference type="GO" id="GO:0042277">
    <property type="term" value="F:peptide binding"/>
    <property type="evidence" value="ECO:0007669"/>
    <property type="project" value="TreeGrafter"/>
</dbReference>
<feature type="signal peptide" evidence="21">
    <location>
        <begin position="1"/>
        <end position="21"/>
    </location>
</feature>
<dbReference type="SUPFAM" id="SSF63737">
    <property type="entry name" value="Leukotriene A4 hydrolase N-terminal domain"/>
    <property type="match status" value="1"/>
</dbReference>
<keyword evidence="16" id="KW-0449">Lipoprotein</keyword>
<dbReference type="Gene3D" id="2.60.40.1730">
    <property type="entry name" value="tricorn interacting facor f3 domain"/>
    <property type="match status" value="1"/>
</dbReference>
<dbReference type="InterPro" id="IPR034016">
    <property type="entry name" value="M1_APN-typ"/>
</dbReference>
<dbReference type="GO" id="GO:0005737">
    <property type="term" value="C:cytoplasm"/>
    <property type="evidence" value="ECO:0007669"/>
    <property type="project" value="TreeGrafter"/>
</dbReference>
<dbReference type="EMBL" id="JANEYG010000010">
    <property type="protein sequence ID" value="KAJ8921489.1"/>
    <property type="molecule type" value="Genomic_DNA"/>
</dbReference>
<comment type="caution">
    <text evidence="25">The sequence shown here is derived from an EMBL/GenBank/DDBJ whole genome shotgun (WGS) entry which is preliminary data.</text>
</comment>
<evidence type="ECO:0000256" key="14">
    <source>
        <dbReference type="ARBA" id="ARBA00023157"/>
    </source>
</evidence>
<evidence type="ECO:0000256" key="11">
    <source>
        <dbReference type="ARBA" id="ARBA00022833"/>
    </source>
</evidence>
<feature type="binding site" evidence="18">
    <location>
        <position position="340"/>
    </location>
    <ligand>
        <name>Zn(2+)</name>
        <dbReference type="ChEBI" id="CHEBI:29105"/>
        <note>catalytic</note>
    </ligand>
</feature>
<keyword evidence="9 21" id="KW-0732">Signal</keyword>
<dbReference type="GO" id="GO:0005886">
    <property type="term" value="C:plasma membrane"/>
    <property type="evidence" value="ECO:0007669"/>
    <property type="project" value="UniProtKB-SubCell"/>
</dbReference>
<evidence type="ECO:0000259" key="23">
    <source>
        <dbReference type="Pfam" id="PF11838"/>
    </source>
</evidence>
<keyword evidence="11 18" id="KW-0862">Zinc</keyword>
<feature type="domain" description="Peptidase M1 membrane alanine aminopeptidase" evidence="22">
    <location>
        <begin position="262"/>
        <end position="489"/>
    </location>
</feature>
<evidence type="ECO:0000256" key="21">
    <source>
        <dbReference type="SAM" id="SignalP"/>
    </source>
</evidence>
<keyword evidence="7 20" id="KW-0645">Protease</keyword>
<evidence type="ECO:0000256" key="6">
    <source>
        <dbReference type="ARBA" id="ARBA00022622"/>
    </source>
</evidence>
<comment type="cofactor">
    <cofactor evidence="18 20">
        <name>Zn(2+)</name>
        <dbReference type="ChEBI" id="CHEBI:29105"/>
    </cofactor>
    <text evidence="18 20">Binds 1 zinc ion per subunit.</text>
</comment>
<dbReference type="CDD" id="cd09601">
    <property type="entry name" value="M1_APN-Q_like"/>
    <property type="match status" value="1"/>
</dbReference>
<dbReference type="Pfam" id="PF11838">
    <property type="entry name" value="ERAP1_C"/>
    <property type="match status" value="1"/>
</dbReference>
<feature type="binding site" evidence="18">
    <location>
        <position position="336"/>
    </location>
    <ligand>
        <name>Zn(2+)</name>
        <dbReference type="ChEBI" id="CHEBI:29105"/>
        <note>catalytic</note>
    </ligand>
</feature>
<feature type="domain" description="Aminopeptidase N-like N-terminal" evidence="24">
    <location>
        <begin position="38"/>
        <end position="227"/>
    </location>
</feature>
<keyword evidence="26" id="KW-1185">Reference proteome</keyword>
<dbReference type="Gene3D" id="2.60.40.1910">
    <property type="match status" value="1"/>
</dbReference>
<feature type="chain" id="PRO_5043462776" description="Aminopeptidase" evidence="21">
    <location>
        <begin position="22"/>
        <end position="937"/>
    </location>
</feature>
<evidence type="ECO:0000256" key="3">
    <source>
        <dbReference type="ARBA" id="ARBA00010136"/>
    </source>
</evidence>
<dbReference type="InterPro" id="IPR045357">
    <property type="entry name" value="Aminopeptidase_N-like_N"/>
</dbReference>
<evidence type="ECO:0000256" key="10">
    <source>
        <dbReference type="ARBA" id="ARBA00022801"/>
    </source>
</evidence>
<feature type="binding site" evidence="18">
    <location>
        <position position="359"/>
    </location>
    <ligand>
        <name>Zn(2+)</name>
        <dbReference type="ChEBI" id="CHEBI:29105"/>
        <note>catalytic</note>
    </ligand>
</feature>
<evidence type="ECO:0000256" key="19">
    <source>
        <dbReference type="PIRSR" id="PIRSR634016-4"/>
    </source>
</evidence>
<keyword evidence="4 20" id="KW-0031">Aminopeptidase</keyword>
<organism evidence="25 26">
    <name type="scientific">Exocentrus adspersus</name>
    <dbReference type="NCBI Taxonomy" id="1586481"/>
    <lineage>
        <taxon>Eukaryota</taxon>
        <taxon>Metazoa</taxon>
        <taxon>Ecdysozoa</taxon>
        <taxon>Arthropoda</taxon>
        <taxon>Hexapoda</taxon>
        <taxon>Insecta</taxon>
        <taxon>Pterygota</taxon>
        <taxon>Neoptera</taxon>
        <taxon>Endopterygota</taxon>
        <taxon>Coleoptera</taxon>
        <taxon>Polyphaga</taxon>
        <taxon>Cucujiformia</taxon>
        <taxon>Chrysomeloidea</taxon>
        <taxon>Cerambycidae</taxon>
        <taxon>Lamiinae</taxon>
        <taxon>Acanthocinini</taxon>
        <taxon>Exocentrus</taxon>
    </lineage>
</organism>
<keyword evidence="6" id="KW-0336">GPI-anchor</keyword>
<dbReference type="GO" id="GO:0098552">
    <property type="term" value="C:side of membrane"/>
    <property type="evidence" value="ECO:0007669"/>
    <property type="project" value="UniProtKB-KW"/>
</dbReference>